<keyword evidence="3" id="KW-1185">Reference proteome</keyword>
<sequence>MALFIARQSFTSLNKNILFFTKKFKKTIELLYKLMHNNSLTAQSERGNENGKGKNRLSIFRRS</sequence>
<name>A0A9X0YSK4_9BACI</name>
<gene>
    <name evidence="2" type="ORF">J2Z64_000605</name>
</gene>
<dbReference type="EMBL" id="JAGGMB010000001">
    <property type="protein sequence ID" value="MBP2076394.1"/>
    <property type="molecule type" value="Genomic_DNA"/>
</dbReference>
<dbReference type="Proteomes" id="UP001138793">
    <property type="component" value="Unassembled WGS sequence"/>
</dbReference>
<feature type="compositionally biased region" description="Basic residues" evidence="1">
    <location>
        <begin position="53"/>
        <end position="63"/>
    </location>
</feature>
<protein>
    <submittedName>
        <fullName evidence="2">Uncharacterized protein</fullName>
    </submittedName>
</protein>
<feature type="region of interest" description="Disordered" evidence="1">
    <location>
        <begin position="43"/>
        <end position="63"/>
    </location>
</feature>
<evidence type="ECO:0000313" key="2">
    <source>
        <dbReference type="EMBL" id="MBP2076394.1"/>
    </source>
</evidence>
<accession>A0A9X0YSK4</accession>
<comment type="caution">
    <text evidence="2">The sequence shown here is derived from an EMBL/GenBank/DDBJ whole genome shotgun (WGS) entry which is preliminary data.</text>
</comment>
<evidence type="ECO:0000256" key="1">
    <source>
        <dbReference type="SAM" id="MobiDB-lite"/>
    </source>
</evidence>
<organism evidence="2 3">
    <name type="scientific">Oceanobacillus polygoni</name>
    <dbReference type="NCBI Taxonomy" id="1235259"/>
    <lineage>
        <taxon>Bacteria</taxon>
        <taxon>Bacillati</taxon>
        <taxon>Bacillota</taxon>
        <taxon>Bacilli</taxon>
        <taxon>Bacillales</taxon>
        <taxon>Bacillaceae</taxon>
        <taxon>Oceanobacillus</taxon>
    </lineage>
</organism>
<evidence type="ECO:0000313" key="3">
    <source>
        <dbReference type="Proteomes" id="UP001138793"/>
    </source>
</evidence>
<reference evidence="2" key="1">
    <citation type="submission" date="2021-03" db="EMBL/GenBank/DDBJ databases">
        <title>Genomic Encyclopedia of Type Strains, Phase IV (KMG-IV): sequencing the most valuable type-strain genomes for metagenomic binning, comparative biology and taxonomic classification.</title>
        <authorList>
            <person name="Goeker M."/>
        </authorList>
    </citation>
    <scope>NUCLEOTIDE SEQUENCE</scope>
    <source>
        <strain evidence="2">DSM 107338</strain>
    </source>
</reference>
<dbReference type="AlphaFoldDB" id="A0A9X0YSK4"/>
<proteinExistence type="predicted"/>